<protein>
    <recommendedName>
        <fullName evidence="4">CHCH domain-containing protein</fullName>
    </recommendedName>
</protein>
<name>A0A087G5V8_ARAAL</name>
<reference evidence="3" key="1">
    <citation type="journal article" date="2015" name="Nat. Plants">
        <title>Genome expansion of Arabis alpina linked with retrotransposition and reduced symmetric DNA methylation.</title>
        <authorList>
            <person name="Willing E.M."/>
            <person name="Rawat V."/>
            <person name="Mandakova T."/>
            <person name="Maumus F."/>
            <person name="James G.V."/>
            <person name="Nordstroem K.J."/>
            <person name="Becker C."/>
            <person name="Warthmann N."/>
            <person name="Chica C."/>
            <person name="Szarzynska B."/>
            <person name="Zytnicki M."/>
            <person name="Albani M.C."/>
            <person name="Kiefer C."/>
            <person name="Bergonzi S."/>
            <person name="Castaings L."/>
            <person name="Mateos J.L."/>
            <person name="Berns M.C."/>
            <person name="Bujdoso N."/>
            <person name="Piofczyk T."/>
            <person name="de Lorenzo L."/>
            <person name="Barrero-Sicilia C."/>
            <person name="Mateos I."/>
            <person name="Piednoel M."/>
            <person name="Hagmann J."/>
            <person name="Chen-Min-Tao R."/>
            <person name="Iglesias-Fernandez R."/>
            <person name="Schuster S.C."/>
            <person name="Alonso-Blanco C."/>
            <person name="Roudier F."/>
            <person name="Carbonero P."/>
            <person name="Paz-Ares J."/>
            <person name="Davis S.J."/>
            <person name="Pecinka A."/>
            <person name="Quesneville H."/>
            <person name="Colot V."/>
            <person name="Lysak M.A."/>
            <person name="Weigel D."/>
            <person name="Coupland G."/>
            <person name="Schneeberger K."/>
        </authorList>
    </citation>
    <scope>NUCLEOTIDE SEQUENCE [LARGE SCALE GENOMIC DNA]</scope>
    <source>
        <strain evidence="3">cv. Pajares</strain>
    </source>
</reference>
<dbReference type="AlphaFoldDB" id="A0A087G5V8"/>
<organism evidence="2 3">
    <name type="scientific">Arabis alpina</name>
    <name type="common">Alpine rock-cress</name>
    <dbReference type="NCBI Taxonomy" id="50452"/>
    <lineage>
        <taxon>Eukaryota</taxon>
        <taxon>Viridiplantae</taxon>
        <taxon>Streptophyta</taxon>
        <taxon>Embryophyta</taxon>
        <taxon>Tracheophyta</taxon>
        <taxon>Spermatophyta</taxon>
        <taxon>Magnoliopsida</taxon>
        <taxon>eudicotyledons</taxon>
        <taxon>Gunneridae</taxon>
        <taxon>Pentapetalae</taxon>
        <taxon>rosids</taxon>
        <taxon>malvids</taxon>
        <taxon>Brassicales</taxon>
        <taxon>Brassicaceae</taxon>
        <taxon>Arabideae</taxon>
        <taxon>Arabis</taxon>
    </lineage>
</organism>
<dbReference type="OrthoDB" id="1106148at2759"/>
<dbReference type="EMBL" id="CM002876">
    <property type="protein sequence ID" value="KFK25260.1"/>
    <property type="molecule type" value="Genomic_DNA"/>
</dbReference>
<feature type="region of interest" description="Disordered" evidence="1">
    <location>
        <begin position="1"/>
        <end position="118"/>
    </location>
</feature>
<sequence length="259" mass="28103">MPRHRSEEKSSSSSSRSSSSSSNSSPRSERSSSRPRTSSSSSSRSSHSSARSSPSPRPSASSGPSFSTESSTPRASSYSSYSSNKTEKSAPHISSYSQSSKQTDHDYFSSGSSSGDSGEGMSFEFIDSIMDAFRSWRANYKAAKAAEVPEKSAPRTATYIPPPHHDDDYDSAVRRRSREVVSGTLDGILDIVIRSPSASKEDPAVNEITNSSGTIACVRQAKNFQDCLDKYETKISKCQSYMDLWCKCKKIAKKDSDTA</sequence>
<evidence type="ECO:0000313" key="2">
    <source>
        <dbReference type="EMBL" id="KFK25260.1"/>
    </source>
</evidence>
<keyword evidence="3" id="KW-1185">Reference proteome</keyword>
<dbReference type="Gramene" id="KFK25260">
    <property type="protein sequence ID" value="KFK25260"/>
    <property type="gene ID" value="AALP_AA8G089000"/>
</dbReference>
<evidence type="ECO:0008006" key="4">
    <source>
        <dbReference type="Google" id="ProtNLM"/>
    </source>
</evidence>
<feature type="compositionally biased region" description="Low complexity" evidence="1">
    <location>
        <begin position="109"/>
        <end position="118"/>
    </location>
</feature>
<feature type="compositionally biased region" description="Low complexity" evidence="1">
    <location>
        <begin position="34"/>
        <end position="84"/>
    </location>
</feature>
<gene>
    <name evidence="2" type="ordered locus">AALP_Aa8g089000</name>
</gene>
<feature type="compositionally biased region" description="Polar residues" evidence="1">
    <location>
        <begin position="92"/>
        <end position="101"/>
    </location>
</feature>
<evidence type="ECO:0000313" key="3">
    <source>
        <dbReference type="Proteomes" id="UP000029120"/>
    </source>
</evidence>
<evidence type="ECO:0000256" key="1">
    <source>
        <dbReference type="SAM" id="MobiDB-lite"/>
    </source>
</evidence>
<feature type="compositionally biased region" description="Basic and acidic residues" evidence="1">
    <location>
        <begin position="1"/>
        <end position="10"/>
    </location>
</feature>
<feature type="compositionally biased region" description="Low complexity" evidence="1">
    <location>
        <begin position="11"/>
        <end position="26"/>
    </location>
</feature>
<dbReference type="Proteomes" id="UP000029120">
    <property type="component" value="Chromosome 8"/>
</dbReference>
<feature type="region of interest" description="Disordered" evidence="1">
    <location>
        <begin position="152"/>
        <end position="171"/>
    </location>
</feature>
<proteinExistence type="predicted"/>
<accession>A0A087G5V8</accession>